<dbReference type="Proteomes" id="UP000242414">
    <property type="component" value="Unassembled WGS sequence"/>
</dbReference>
<evidence type="ECO:0000256" key="1">
    <source>
        <dbReference type="ARBA" id="ARBA00004123"/>
    </source>
</evidence>
<dbReference type="AlphaFoldDB" id="A0A1X0QW91"/>
<comment type="similarity">
    <text evidence="3">Belongs to the telombin family.</text>
</comment>
<dbReference type="OrthoDB" id="2186770at2759"/>
<organism evidence="9">
    <name type="scientific">Rhizopus microsporus var. microsporus</name>
    <dbReference type="NCBI Taxonomy" id="86635"/>
    <lineage>
        <taxon>Eukaryota</taxon>
        <taxon>Fungi</taxon>
        <taxon>Fungi incertae sedis</taxon>
        <taxon>Mucoromycota</taxon>
        <taxon>Mucoromycotina</taxon>
        <taxon>Mucoromycetes</taxon>
        <taxon>Mucorales</taxon>
        <taxon>Mucorineae</taxon>
        <taxon>Rhizopodaceae</taxon>
        <taxon>Rhizopus</taxon>
    </lineage>
</organism>
<dbReference type="EMBL" id="KV921984">
    <property type="protein sequence ID" value="ORE04015.1"/>
    <property type="molecule type" value="Genomic_DNA"/>
</dbReference>
<sequence length="319" mass="37466">MPYSRRRPLLRTCDIANSHTDFFDYIGMVVALHELIPNKIIINLTDFTENPQPYENTHLSIDYRLVIQATVWDRNTVPARNLSIGDFVLLEDVMRKNVNGVLAFTLHGKNIDRLFVHKLARSDIRLKDLLERKRVYEEERLIEITREESLVDQPTIIDSEVLTMKPISTIEEILEVELQKDDNNSIYVVNAIIKDYKPKPIEKWVWKWCDTCQKRFDTENHSTTCPICDAAFEYVFQIAFLLENNGLVLLAYAFNQHCKNLFPNYTPKEVYENEAKRRELEIMVSSLCNGRQFRIGLKSYRNPREELSFAIVNTKFIIE</sequence>
<dbReference type="InterPro" id="IPR032042">
    <property type="entry name" value="POT1PC"/>
</dbReference>
<dbReference type="SUPFAM" id="SSF50249">
    <property type="entry name" value="Nucleic acid-binding proteins"/>
    <property type="match status" value="2"/>
</dbReference>
<keyword evidence="5" id="KW-0779">Telomere</keyword>
<keyword evidence="6" id="KW-0238">DNA-binding</keyword>
<proteinExistence type="inferred from homology"/>
<name>A0A1X0QW91_RHIZD</name>
<dbReference type="InterPro" id="IPR012340">
    <property type="entry name" value="NA-bd_OB-fold"/>
</dbReference>
<dbReference type="Pfam" id="PF16686">
    <property type="entry name" value="POT1PC"/>
    <property type="match status" value="1"/>
</dbReference>
<protein>
    <recommendedName>
        <fullName evidence="8">Protection of telomeres protein 1 ssDNA-binding domain-containing protein</fullName>
    </recommendedName>
</protein>
<dbReference type="PANTHER" id="PTHR14513:SF0">
    <property type="entry name" value="PROTECTION OF TELOMERES PROTEIN 1"/>
    <property type="match status" value="1"/>
</dbReference>
<gene>
    <name evidence="9" type="ORF">BCV72DRAFT_337609</name>
</gene>
<dbReference type="VEuPathDB" id="FungiDB:BCV72DRAFT_337609"/>
<dbReference type="PANTHER" id="PTHR14513">
    <property type="entry name" value="PROTECTION OF TELOMERES 1"/>
    <property type="match status" value="1"/>
</dbReference>
<dbReference type="GO" id="GO:0016233">
    <property type="term" value="P:telomere capping"/>
    <property type="evidence" value="ECO:0007669"/>
    <property type="project" value="TreeGrafter"/>
</dbReference>
<comment type="subcellular location">
    <subcellularLocation>
        <location evidence="2">Chromosome</location>
        <location evidence="2">Telomere</location>
    </subcellularLocation>
    <subcellularLocation>
        <location evidence="1">Nucleus</location>
    </subcellularLocation>
</comment>
<accession>A0A1X0QW91</accession>
<evidence type="ECO:0000256" key="2">
    <source>
        <dbReference type="ARBA" id="ARBA00004574"/>
    </source>
</evidence>
<evidence type="ECO:0000256" key="6">
    <source>
        <dbReference type="ARBA" id="ARBA00023125"/>
    </source>
</evidence>
<dbReference type="GO" id="GO:0000783">
    <property type="term" value="C:nuclear telomere cap complex"/>
    <property type="evidence" value="ECO:0007669"/>
    <property type="project" value="TreeGrafter"/>
</dbReference>
<evidence type="ECO:0000256" key="4">
    <source>
        <dbReference type="ARBA" id="ARBA00022454"/>
    </source>
</evidence>
<dbReference type="GO" id="GO:0098505">
    <property type="term" value="F:G-rich strand telomeric DNA binding"/>
    <property type="evidence" value="ECO:0007669"/>
    <property type="project" value="TreeGrafter"/>
</dbReference>
<evidence type="ECO:0000256" key="7">
    <source>
        <dbReference type="ARBA" id="ARBA00023242"/>
    </source>
</evidence>
<evidence type="ECO:0000256" key="3">
    <source>
        <dbReference type="ARBA" id="ARBA00008442"/>
    </source>
</evidence>
<evidence type="ECO:0000259" key="8">
    <source>
        <dbReference type="Pfam" id="PF16686"/>
    </source>
</evidence>
<feature type="domain" description="Protection of telomeres protein 1 ssDNA-binding" evidence="8">
    <location>
        <begin position="64"/>
        <end position="138"/>
    </location>
</feature>
<evidence type="ECO:0000256" key="5">
    <source>
        <dbReference type="ARBA" id="ARBA00022895"/>
    </source>
</evidence>
<dbReference type="GO" id="GO:0032210">
    <property type="term" value="P:regulation of telomere maintenance via telomerase"/>
    <property type="evidence" value="ECO:0007669"/>
    <property type="project" value="TreeGrafter"/>
</dbReference>
<keyword evidence="4" id="KW-0158">Chromosome</keyword>
<dbReference type="Gene3D" id="2.40.50.140">
    <property type="entry name" value="Nucleic acid-binding proteins"/>
    <property type="match status" value="2"/>
</dbReference>
<keyword evidence="7" id="KW-0539">Nucleus</keyword>
<evidence type="ECO:0000313" key="9">
    <source>
        <dbReference type="EMBL" id="ORE04015.1"/>
    </source>
</evidence>
<reference evidence="9" key="1">
    <citation type="journal article" date="2016" name="Proc. Natl. Acad. Sci. U.S.A.">
        <title>Lipid metabolic changes in an early divergent fungus govern the establishment of a mutualistic symbiosis with endobacteria.</title>
        <authorList>
            <person name="Lastovetsky O.A."/>
            <person name="Gaspar M.L."/>
            <person name="Mondo S.J."/>
            <person name="LaButti K.M."/>
            <person name="Sandor L."/>
            <person name="Grigoriev I.V."/>
            <person name="Henry S.A."/>
            <person name="Pawlowska T.E."/>
        </authorList>
    </citation>
    <scope>NUCLEOTIDE SEQUENCE [LARGE SCALE GENOMIC DNA]</scope>
    <source>
        <strain evidence="9">ATCC 52814</strain>
    </source>
</reference>
<dbReference type="GO" id="GO:0010521">
    <property type="term" value="F:telomerase inhibitor activity"/>
    <property type="evidence" value="ECO:0007669"/>
    <property type="project" value="TreeGrafter"/>
</dbReference>
<dbReference type="InterPro" id="IPR028389">
    <property type="entry name" value="POT1"/>
</dbReference>